<proteinExistence type="predicted"/>
<dbReference type="EMBL" id="MU250531">
    <property type="protein sequence ID" value="KAG7447806.1"/>
    <property type="molecule type" value="Genomic_DNA"/>
</dbReference>
<dbReference type="GeneID" id="66104610"/>
<dbReference type="RefSeq" id="XP_043041306.1">
    <property type="nucleotide sequence ID" value="XM_043182313.1"/>
</dbReference>
<keyword evidence="2" id="KW-1185">Reference proteome</keyword>
<gene>
    <name evidence="1" type="ORF">BT62DRAFT_794047</name>
</gene>
<organism evidence="1 2">
    <name type="scientific">Guyanagaster necrorhizus</name>
    <dbReference type="NCBI Taxonomy" id="856835"/>
    <lineage>
        <taxon>Eukaryota</taxon>
        <taxon>Fungi</taxon>
        <taxon>Dikarya</taxon>
        <taxon>Basidiomycota</taxon>
        <taxon>Agaricomycotina</taxon>
        <taxon>Agaricomycetes</taxon>
        <taxon>Agaricomycetidae</taxon>
        <taxon>Agaricales</taxon>
        <taxon>Marasmiineae</taxon>
        <taxon>Physalacriaceae</taxon>
        <taxon>Guyanagaster</taxon>
    </lineage>
</organism>
<protein>
    <submittedName>
        <fullName evidence="1">Uncharacterized protein</fullName>
    </submittedName>
</protein>
<dbReference type="AlphaFoldDB" id="A0A9P7VXU5"/>
<name>A0A9P7VXU5_9AGAR</name>
<comment type="caution">
    <text evidence="1">The sequence shown here is derived from an EMBL/GenBank/DDBJ whole genome shotgun (WGS) entry which is preliminary data.</text>
</comment>
<evidence type="ECO:0000313" key="2">
    <source>
        <dbReference type="Proteomes" id="UP000812287"/>
    </source>
</evidence>
<dbReference type="OrthoDB" id="2871709at2759"/>
<reference evidence="1" key="1">
    <citation type="submission" date="2020-11" db="EMBL/GenBank/DDBJ databases">
        <title>Adaptations for nitrogen fixation in a non-lichenized fungal sporocarp promotes dispersal by wood-feeding termites.</title>
        <authorList>
            <consortium name="DOE Joint Genome Institute"/>
            <person name="Koch R.A."/>
            <person name="Yoon G."/>
            <person name="Arayal U."/>
            <person name="Lail K."/>
            <person name="Amirebrahimi M."/>
            <person name="Labutti K."/>
            <person name="Lipzen A."/>
            <person name="Riley R."/>
            <person name="Barry K."/>
            <person name="Henrissat B."/>
            <person name="Grigoriev I.V."/>
            <person name="Herr J.R."/>
            <person name="Aime M.C."/>
        </authorList>
    </citation>
    <scope>NUCLEOTIDE SEQUENCE</scope>
    <source>
        <strain evidence="1">MCA 3950</strain>
    </source>
</reference>
<dbReference type="Proteomes" id="UP000812287">
    <property type="component" value="Unassembled WGS sequence"/>
</dbReference>
<accession>A0A9P7VXU5</accession>
<sequence>MQDMLVARALQPWSRSVPTELTRIIIDEIAQDQHQGKSTLEACALVCRAWTPIAQMHIFHSLHITVHIDCWKSPLLFFAPSIHVSKNVGALSRLLRSSPHISSYVKRLIFTASYDHWFYCSIPGTLADIINTKLGHLWGRFLPRFMQSLDRIEELIFPTNLCHPLSGDVPKTVISGMRCVLRSTSLTSLAMLSGTSHDLYAILGECRGLRDLHVGDITFHHETPSPSSFPPLALKLQFLAITSRVDAYMRFVNQSPRGLVDFSHLKRLEIIISGSFFAMEADLVVPTTQDLIRRNKETLRDLVLNVCLQGAPPRISIISWEQQQKSLLADGIIIARTSIRSCRSCAHSEVGYNHGFLASSRFAKSKGVGTVANSGLFWRDDVD</sequence>
<evidence type="ECO:0000313" key="1">
    <source>
        <dbReference type="EMBL" id="KAG7447806.1"/>
    </source>
</evidence>